<feature type="region of interest" description="Disordered" evidence="1">
    <location>
        <begin position="225"/>
        <end position="260"/>
    </location>
</feature>
<feature type="compositionally biased region" description="Polar residues" evidence="1">
    <location>
        <begin position="24"/>
        <end position="33"/>
    </location>
</feature>
<feature type="region of interest" description="Disordered" evidence="1">
    <location>
        <begin position="274"/>
        <end position="311"/>
    </location>
</feature>
<feature type="region of interest" description="Disordered" evidence="1">
    <location>
        <begin position="443"/>
        <end position="462"/>
    </location>
</feature>
<keyword evidence="2" id="KW-0472">Membrane</keyword>
<feature type="compositionally biased region" description="Polar residues" evidence="1">
    <location>
        <begin position="226"/>
        <end position="235"/>
    </location>
</feature>
<keyword evidence="3" id="KW-1185">Reference proteome</keyword>
<feature type="compositionally biased region" description="Basic and acidic residues" evidence="1">
    <location>
        <begin position="276"/>
        <end position="289"/>
    </location>
</feature>
<evidence type="ECO:0000256" key="1">
    <source>
        <dbReference type="SAM" id="MobiDB-lite"/>
    </source>
</evidence>
<organism evidence="3 4">
    <name type="scientific">Pyricularia grisea</name>
    <name type="common">Crabgrass-specific blast fungus</name>
    <name type="synonym">Magnaporthe grisea</name>
    <dbReference type="NCBI Taxonomy" id="148305"/>
    <lineage>
        <taxon>Eukaryota</taxon>
        <taxon>Fungi</taxon>
        <taxon>Dikarya</taxon>
        <taxon>Ascomycota</taxon>
        <taxon>Pezizomycotina</taxon>
        <taxon>Sordariomycetes</taxon>
        <taxon>Sordariomycetidae</taxon>
        <taxon>Magnaporthales</taxon>
        <taxon>Pyriculariaceae</taxon>
        <taxon>Pyricularia</taxon>
    </lineage>
</organism>
<accession>A0A6P8BKE4</accession>
<feature type="compositionally biased region" description="Polar residues" evidence="1">
    <location>
        <begin position="833"/>
        <end position="842"/>
    </location>
</feature>
<feature type="transmembrane region" description="Helical" evidence="2">
    <location>
        <begin position="974"/>
        <end position="993"/>
    </location>
</feature>
<feature type="compositionally biased region" description="Polar residues" evidence="1">
    <location>
        <begin position="77"/>
        <end position="113"/>
    </location>
</feature>
<reference evidence="4" key="1">
    <citation type="journal article" date="2019" name="Mol. Biol. Evol.">
        <title>Blast fungal genomes show frequent chromosomal changes, gene gains and losses, and effector gene turnover.</title>
        <authorList>
            <person name="Gomez Luciano L.B."/>
            <person name="Jason Tsai I."/>
            <person name="Chuma I."/>
            <person name="Tosa Y."/>
            <person name="Chen Y.H."/>
            <person name="Li J.Y."/>
            <person name="Li M.Y."/>
            <person name="Jade Lu M.Y."/>
            <person name="Nakayashiki H."/>
            <person name="Li W.H."/>
        </authorList>
    </citation>
    <scope>NUCLEOTIDE SEQUENCE</scope>
    <source>
        <strain evidence="4">NI907</strain>
    </source>
</reference>
<dbReference type="RefSeq" id="XP_030987596.1">
    <property type="nucleotide sequence ID" value="XM_031120333.1"/>
</dbReference>
<reference evidence="4" key="2">
    <citation type="submission" date="2019-10" db="EMBL/GenBank/DDBJ databases">
        <authorList>
            <consortium name="NCBI Genome Project"/>
        </authorList>
    </citation>
    <scope>NUCLEOTIDE SEQUENCE</scope>
    <source>
        <strain evidence="4">NI907</strain>
    </source>
</reference>
<feature type="region of interest" description="Disordered" evidence="1">
    <location>
        <begin position="189"/>
        <end position="208"/>
    </location>
</feature>
<feature type="region of interest" description="Disordered" evidence="1">
    <location>
        <begin position="24"/>
        <end position="113"/>
    </location>
</feature>
<feature type="transmembrane region" description="Helical" evidence="2">
    <location>
        <begin position="1018"/>
        <end position="1038"/>
    </location>
</feature>
<keyword evidence="2" id="KW-1133">Transmembrane helix</keyword>
<sequence>MSCPEARALRALEVADMIPTCISDSQASRSKPQLQIEVPRVRPNERAANGSPGPETPASARRGCRFPSLDEAHRNITGRSHTSTSTASNRIASNDSSTEPETATSIWQPAPSTKKSATLHCISDNQVLLGPDAISLGCSSPVKEATPDSHGNAPITSERELVLYNHEETVVSHSARSNPDDPFIVSEDSSPLPMPKHRSLNSPSTVSELQSITTVDRIYDKYRSAASDQGTSSSRGVDATLDTTPFRGAPRSSSLDRLSPANLSALRSGAGARCGFRPDDVLHSPDISRTDTAPFTHEGDEGSDGSSAINKDPLWSVTATSNDDRPLFSLPHIPTLAFFDAPIGTSTHSARGHPISCGLSFSTLSDSQALLSSDLGSNGGLIPPPLTLSTRARPAEIPRAHLSVGAFSMGATTESDDDPFKYDKTTYGVFLMDKREREVSARLQRQSLSSKHSRTPSCSPSKSLYKKFTLPSPIPEHPSSCEAGESVRINRDQLAALRFLHPDAIKSSWEVSQSQGATVRVPVPLQMDVLCRPSSATKTKQSSEVNKIQCPRAKEPLNDRDEWETVGTFQAVNDSSPSYPPPKPPSKLIYGASVNFTGSSVADVSDDDISLYDAQFDECGSKERIIQHPSNQVDNQPFKVRHLKDSNIPVFVPKQRVHRVNGLAQNSIRLLQESSSLSKGSNTTESSRTGKILNPFSALNKKYRDKLLPLPPRVTAETSRFEFRDSVCSSDQENPFDGKQFGKQRVHDDSNAHEAHDNCMANHHDSQASTDYDMSTLSALSNGSHSFAFPLIPLPEAARLQAIRRESGINDQNFASNQGRERKKSFASLGRNKGSTFATSNLPRVPKTAHRRTPTPLFSLMVNDKDVERRALRFDDPATSPISSKIDSPPNRRSRGSHFCDNSTATFGASPLKNRIAGMWPSRRSEIPHLYPWDERRLQPGSDPYLRALADRYRLPSAHLTYTSNEGRVKQRRWFVLMLAISIFPFLSVLVYLGKFDTALSWYTRGEVSGLTRAQRRIILAIMIFQFFFWTAIVVIVVKKMGGAF</sequence>
<evidence type="ECO:0000256" key="2">
    <source>
        <dbReference type="SAM" id="Phobius"/>
    </source>
</evidence>
<protein>
    <submittedName>
        <fullName evidence="4">Uncharacterized protein</fullName>
    </submittedName>
</protein>
<dbReference type="AlphaFoldDB" id="A0A6P8BKE4"/>
<evidence type="ECO:0000313" key="4">
    <source>
        <dbReference type="RefSeq" id="XP_030987596.1"/>
    </source>
</evidence>
<name>A0A6P8BKE4_PYRGI</name>
<keyword evidence="2" id="KW-0812">Transmembrane</keyword>
<evidence type="ECO:0000313" key="3">
    <source>
        <dbReference type="Proteomes" id="UP000515153"/>
    </source>
</evidence>
<proteinExistence type="predicted"/>
<dbReference type="KEGG" id="pgri:PgNI_00251"/>
<feature type="region of interest" description="Disordered" evidence="1">
    <location>
        <begin position="876"/>
        <end position="902"/>
    </location>
</feature>
<dbReference type="GeneID" id="41955247"/>
<feature type="region of interest" description="Disordered" evidence="1">
    <location>
        <begin position="811"/>
        <end position="851"/>
    </location>
</feature>
<dbReference type="Proteomes" id="UP000515153">
    <property type="component" value="Unplaced"/>
</dbReference>
<gene>
    <name evidence="4" type="ORF">PgNI_00251</name>
</gene>
<feature type="region of interest" description="Disordered" evidence="1">
    <location>
        <begin position="721"/>
        <end position="750"/>
    </location>
</feature>
<reference evidence="4" key="3">
    <citation type="submission" date="2025-08" db="UniProtKB">
        <authorList>
            <consortium name="RefSeq"/>
        </authorList>
    </citation>
    <scope>IDENTIFICATION</scope>
    <source>
        <strain evidence="4">NI907</strain>
    </source>
</reference>